<proteinExistence type="predicted"/>
<dbReference type="PANTHER" id="PTHR30448:SF0">
    <property type="entry name" value="RNASE ADAPTER PROTEIN RAPZ"/>
    <property type="match status" value="1"/>
</dbReference>
<dbReference type="InterPro" id="IPR005337">
    <property type="entry name" value="RapZ-like"/>
</dbReference>
<accession>A0A4Z1CTQ3</accession>
<keyword evidence="3" id="KW-1185">Reference proteome</keyword>
<dbReference type="AlphaFoldDB" id="A0A4Z1CTQ3"/>
<reference evidence="2 3" key="1">
    <citation type="submission" date="2019-04" db="EMBL/GenBank/DDBJ databases">
        <title>Streptomyces sp. nov. Bv016 isolated from bark of Buahinia variegata.</title>
        <authorList>
            <person name="Kanchanasin P."/>
            <person name="Tanasupawat S."/>
            <person name="Yuki M."/>
            <person name="Kudo T."/>
        </authorList>
    </citation>
    <scope>NUCLEOTIDE SEQUENCE [LARGE SCALE GENOMIC DNA]</scope>
    <source>
        <strain evidence="2 3">Bv016</strain>
    </source>
</reference>
<protein>
    <recommendedName>
        <fullName evidence="1">RapZ C-terminal domain-containing protein</fullName>
    </recommendedName>
</protein>
<name>A0A4Z1CTQ3_9ACTN</name>
<dbReference type="InterPro" id="IPR053931">
    <property type="entry name" value="RapZ_C"/>
</dbReference>
<evidence type="ECO:0000313" key="2">
    <source>
        <dbReference type="EMBL" id="TGN72210.1"/>
    </source>
</evidence>
<dbReference type="Proteomes" id="UP000298159">
    <property type="component" value="Unassembled WGS sequence"/>
</dbReference>
<gene>
    <name evidence="2" type="ORF">E5083_30185</name>
</gene>
<organism evidence="2 3">
    <name type="scientific">Streptomyces bauhiniae</name>
    <dbReference type="NCBI Taxonomy" id="2340725"/>
    <lineage>
        <taxon>Bacteria</taxon>
        <taxon>Bacillati</taxon>
        <taxon>Actinomycetota</taxon>
        <taxon>Actinomycetes</taxon>
        <taxon>Kitasatosporales</taxon>
        <taxon>Streptomycetaceae</taxon>
        <taxon>Streptomyces</taxon>
    </lineage>
</organism>
<dbReference type="PANTHER" id="PTHR30448">
    <property type="entry name" value="RNASE ADAPTER PROTEIN RAPZ"/>
    <property type="match status" value="1"/>
</dbReference>
<dbReference type="Pfam" id="PF22740">
    <property type="entry name" value="PapZ_C"/>
    <property type="match status" value="1"/>
</dbReference>
<evidence type="ECO:0000313" key="3">
    <source>
        <dbReference type="Proteomes" id="UP000298159"/>
    </source>
</evidence>
<feature type="domain" description="RapZ C-terminal" evidence="1">
    <location>
        <begin position="3"/>
        <end position="123"/>
    </location>
</feature>
<comment type="caution">
    <text evidence="2">The sequence shown here is derived from an EMBL/GenBank/DDBJ whole genome shotgun (WGS) entry which is preliminary data.</text>
</comment>
<dbReference type="EMBL" id="SRRT01000013">
    <property type="protein sequence ID" value="TGN72210.1"/>
    <property type="molecule type" value="Genomic_DNA"/>
</dbReference>
<dbReference type="GO" id="GO:0005524">
    <property type="term" value="F:ATP binding"/>
    <property type="evidence" value="ECO:0007669"/>
    <property type="project" value="InterPro"/>
</dbReference>
<evidence type="ECO:0000259" key="1">
    <source>
        <dbReference type="Pfam" id="PF22740"/>
    </source>
</evidence>
<sequence>MVRVTITTFGYVDGRAPEPADVTLDIRRHVLDTHQIPAAEARTGLDPVIANTVLSAAGVARIVDNLALLATGILDDVADARARLVKIAIGDHRGVHWAVAIGEDVARVLRMNGVDTDVIHREIAEPSAS</sequence>
<dbReference type="RefSeq" id="WP_135788856.1">
    <property type="nucleotide sequence ID" value="NZ_SRRT01000013.1"/>
</dbReference>
<dbReference type="GeneID" id="95451843"/>